<evidence type="ECO:0000256" key="3">
    <source>
        <dbReference type="ARBA" id="ARBA00023002"/>
    </source>
</evidence>
<proteinExistence type="predicted"/>
<keyword evidence="3" id="KW-0560">Oxidoreductase</keyword>
<dbReference type="PANTHER" id="PTHR11431:SF127">
    <property type="entry name" value="BACTERIAL NON-HEME FERRITIN"/>
    <property type="match status" value="1"/>
</dbReference>
<gene>
    <name evidence="6" type="ORF">FTO68_10780</name>
</gene>
<dbReference type="InterPro" id="IPR008331">
    <property type="entry name" value="Ferritin_DPS_dom"/>
</dbReference>
<dbReference type="PANTHER" id="PTHR11431">
    <property type="entry name" value="FERRITIN"/>
    <property type="match status" value="1"/>
</dbReference>
<keyword evidence="7" id="KW-1185">Reference proteome</keyword>
<dbReference type="GO" id="GO:0006879">
    <property type="term" value="P:intracellular iron ion homeostasis"/>
    <property type="evidence" value="ECO:0007669"/>
    <property type="project" value="UniProtKB-KW"/>
</dbReference>
<sequence length="161" mass="18336">MIPVKMQDLINAQINAEMYSSYLYLSMSAWCSDKNWNGFAHWLRLQAQEELAHAMKFYDYLNERGGTITLAAIAGPKADWKDLPAIFKEVYAHEQKVTGMINALMAEAIKQKDYASEIMLQWFVTEQVEEEANASEIVDTLEKIGPTAGGLYHLDRQLGQR</sequence>
<evidence type="ECO:0000256" key="1">
    <source>
        <dbReference type="ARBA" id="ARBA00022434"/>
    </source>
</evidence>
<dbReference type="EMBL" id="VOTZ01000031">
    <property type="protein sequence ID" value="MCQ1539460.1"/>
    <property type="molecule type" value="Genomic_DNA"/>
</dbReference>
<evidence type="ECO:0000256" key="4">
    <source>
        <dbReference type="ARBA" id="ARBA00023004"/>
    </source>
</evidence>
<dbReference type="InterPro" id="IPR041719">
    <property type="entry name" value="Ferritin_prok"/>
</dbReference>
<dbReference type="RefSeq" id="WP_255333426.1">
    <property type="nucleotide sequence ID" value="NZ_VOTZ01000031.1"/>
</dbReference>
<feature type="domain" description="Ferritin-like diiron" evidence="5">
    <location>
        <begin position="1"/>
        <end position="145"/>
    </location>
</feature>
<keyword evidence="4" id="KW-0408">Iron</keyword>
<dbReference type="PROSITE" id="PS50905">
    <property type="entry name" value="FERRITIN_LIKE"/>
    <property type="match status" value="1"/>
</dbReference>
<protein>
    <submittedName>
        <fullName evidence="6">Ferritin</fullName>
    </submittedName>
</protein>
<dbReference type="Gene3D" id="1.20.1260.10">
    <property type="match status" value="1"/>
</dbReference>
<keyword evidence="1" id="KW-0409">Iron storage</keyword>
<reference evidence="6 7" key="1">
    <citation type="submission" date="2019-08" db="EMBL/GenBank/DDBJ databases">
        <authorList>
            <person name="Chen S.-C."/>
            <person name="Lai M.-C."/>
            <person name="You Y.-T."/>
        </authorList>
    </citation>
    <scope>NUCLEOTIDE SEQUENCE [LARGE SCALE GENOMIC DNA]</scope>
    <source>
        <strain evidence="6 7">P2F9704a</strain>
    </source>
</reference>
<organism evidence="6 7">
    <name type="scientific">Methanocalculus taiwanensis</name>
    <dbReference type="NCBI Taxonomy" id="106207"/>
    <lineage>
        <taxon>Archaea</taxon>
        <taxon>Methanobacteriati</taxon>
        <taxon>Methanobacteriota</taxon>
        <taxon>Stenosarchaea group</taxon>
        <taxon>Methanomicrobia</taxon>
        <taxon>Methanomicrobiales</taxon>
        <taxon>Methanocalculaceae</taxon>
        <taxon>Methanocalculus</taxon>
    </lineage>
</organism>
<evidence type="ECO:0000313" key="7">
    <source>
        <dbReference type="Proteomes" id="UP001524383"/>
    </source>
</evidence>
<dbReference type="InterPro" id="IPR012347">
    <property type="entry name" value="Ferritin-like"/>
</dbReference>
<evidence type="ECO:0000256" key="2">
    <source>
        <dbReference type="ARBA" id="ARBA00022723"/>
    </source>
</evidence>
<evidence type="ECO:0000259" key="5">
    <source>
        <dbReference type="PROSITE" id="PS50905"/>
    </source>
</evidence>
<keyword evidence="2" id="KW-0479">Metal-binding</keyword>
<dbReference type="FunFam" id="1.20.1260.10:FF:000001">
    <property type="entry name" value="Non-heme ferritin"/>
    <property type="match status" value="1"/>
</dbReference>
<dbReference type="CDD" id="cd01055">
    <property type="entry name" value="Nonheme_Ferritin"/>
    <property type="match status" value="1"/>
</dbReference>
<dbReference type="Proteomes" id="UP001524383">
    <property type="component" value="Unassembled WGS sequence"/>
</dbReference>
<dbReference type="InterPro" id="IPR009040">
    <property type="entry name" value="Ferritin-like_diiron"/>
</dbReference>
<dbReference type="Pfam" id="PF00210">
    <property type="entry name" value="Ferritin"/>
    <property type="match status" value="1"/>
</dbReference>
<accession>A0ABD4TQ78</accession>
<evidence type="ECO:0000313" key="6">
    <source>
        <dbReference type="EMBL" id="MCQ1539460.1"/>
    </source>
</evidence>
<dbReference type="SUPFAM" id="SSF47240">
    <property type="entry name" value="Ferritin-like"/>
    <property type="match status" value="1"/>
</dbReference>
<dbReference type="GO" id="GO:0042802">
    <property type="term" value="F:identical protein binding"/>
    <property type="evidence" value="ECO:0007669"/>
    <property type="project" value="UniProtKB-ARBA"/>
</dbReference>
<comment type="caution">
    <text evidence="6">The sequence shown here is derived from an EMBL/GenBank/DDBJ whole genome shotgun (WGS) entry which is preliminary data.</text>
</comment>
<dbReference type="InterPro" id="IPR001519">
    <property type="entry name" value="Ferritin"/>
</dbReference>
<dbReference type="GO" id="GO:0016491">
    <property type="term" value="F:oxidoreductase activity"/>
    <property type="evidence" value="ECO:0007669"/>
    <property type="project" value="UniProtKB-KW"/>
</dbReference>
<dbReference type="AlphaFoldDB" id="A0ABD4TQ78"/>
<dbReference type="InterPro" id="IPR009078">
    <property type="entry name" value="Ferritin-like_SF"/>
</dbReference>
<dbReference type="GO" id="GO:0046872">
    <property type="term" value="F:metal ion binding"/>
    <property type="evidence" value="ECO:0007669"/>
    <property type="project" value="UniProtKB-KW"/>
</dbReference>
<name>A0ABD4TQ78_9EURY</name>